<dbReference type="AlphaFoldDB" id="A0A8B6CZ13"/>
<proteinExistence type="predicted"/>
<feature type="coiled-coil region" evidence="1">
    <location>
        <begin position="47"/>
        <end position="74"/>
    </location>
</feature>
<dbReference type="EMBL" id="UYJE01002654">
    <property type="protein sequence ID" value="VDI12527.1"/>
    <property type="molecule type" value="Genomic_DNA"/>
</dbReference>
<feature type="domain" description="C1q" evidence="3">
    <location>
        <begin position="315"/>
        <end position="390"/>
    </location>
</feature>
<dbReference type="InterPro" id="IPR008983">
    <property type="entry name" value="Tumour_necrosis_fac-like_dom"/>
</dbReference>
<evidence type="ECO:0000256" key="1">
    <source>
        <dbReference type="SAM" id="Coils"/>
    </source>
</evidence>
<dbReference type="Gene3D" id="2.60.120.40">
    <property type="match status" value="1"/>
</dbReference>
<evidence type="ECO:0000313" key="4">
    <source>
        <dbReference type="EMBL" id="VDI12527.1"/>
    </source>
</evidence>
<dbReference type="InterPro" id="IPR001073">
    <property type="entry name" value="C1q_dom"/>
</dbReference>
<protein>
    <recommendedName>
        <fullName evidence="3">C1q domain-containing protein</fullName>
    </recommendedName>
</protein>
<evidence type="ECO:0000256" key="2">
    <source>
        <dbReference type="SAM" id="SignalP"/>
    </source>
</evidence>
<reference evidence="4" key="1">
    <citation type="submission" date="2018-11" db="EMBL/GenBank/DDBJ databases">
        <authorList>
            <person name="Alioto T."/>
            <person name="Alioto T."/>
        </authorList>
    </citation>
    <scope>NUCLEOTIDE SEQUENCE</scope>
</reference>
<feature type="chain" id="PRO_5033026383" description="C1q domain-containing protein" evidence="2">
    <location>
        <begin position="19"/>
        <end position="407"/>
    </location>
</feature>
<evidence type="ECO:0000313" key="5">
    <source>
        <dbReference type="Proteomes" id="UP000596742"/>
    </source>
</evidence>
<accession>A0A8B6CZ13</accession>
<dbReference type="Proteomes" id="UP000596742">
    <property type="component" value="Unassembled WGS sequence"/>
</dbReference>
<name>A0A8B6CZ13_MYTGA</name>
<dbReference type="SUPFAM" id="SSF49842">
    <property type="entry name" value="TNF-like"/>
    <property type="match status" value="1"/>
</dbReference>
<dbReference type="Pfam" id="PF00386">
    <property type="entry name" value="C1q"/>
    <property type="match status" value="1"/>
</dbReference>
<keyword evidence="1" id="KW-0175">Coiled coil</keyword>
<keyword evidence="5" id="KW-1185">Reference proteome</keyword>
<dbReference type="OrthoDB" id="6184859at2759"/>
<gene>
    <name evidence="4" type="ORF">MGAL_10B038486</name>
</gene>
<feature type="signal peptide" evidence="2">
    <location>
        <begin position="1"/>
        <end position="18"/>
    </location>
</feature>
<comment type="caution">
    <text evidence="4">The sequence shown here is derived from an EMBL/GenBank/DDBJ whole genome shotgun (WGS) entry which is preliminary data.</text>
</comment>
<organism evidence="4 5">
    <name type="scientific">Mytilus galloprovincialis</name>
    <name type="common">Mediterranean mussel</name>
    <dbReference type="NCBI Taxonomy" id="29158"/>
    <lineage>
        <taxon>Eukaryota</taxon>
        <taxon>Metazoa</taxon>
        <taxon>Spiralia</taxon>
        <taxon>Lophotrochozoa</taxon>
        <taxon>Mollusca</taxon>
        <taxon>Bivalvia</taxon>
        <taxon>Autobranchia</taxon>
        <taxon>Pteriomorphia</taxon>
        <taxon>Mytilida</taxon>
        <taxon>Mytiloidea</taxon>
        <taxon>Mytilidae</taxon>
        <taxon>Mytilinae</taxon>
        <taxon>Mytilus</taxon>
    </lineage>
</organism>
<sequence>MGFSCVFSVIYLFLACDGFLLDDRTNPATTSGSLLIDQHFNFLINLIMTEQQSRSKLKQHVERLEQELLATKQGVTDLYHTSTINNATLEREASSWNTLYAKYNKLDTDHNLLKLNFDKLDLKHSNLENYTKALEHEVASLQQLKGVTELQTILSVRNATKILREELKITYNSLNSVRNEAEARKQDFIALLYKANAIEQKLEFYFKALDNNIYNVSETIQYKQNQTELEVKQIQHEIQTYRYNQSVRFKHFQENLTAVEGIQNVSTGELNLEINTMSNRVCAKDKTYSGGSIILFPFVKTRDGVSDPNMLAFISSGMFKCEKAGLYLISLFLMTDTQGHVEFHLYKNGGIIYAVLSSVTTSSSYQTSSILVLRHLKKNDTILIKAGQDVHVYGSIYSCISFLQLTN</sequence>
<evidence type="ECO:0000259" key="3">
    <source>
        <dbReference type="Pfam" id="PF00386"/>
    </source>
</evidence>
<keyword evidence="2" id="KW-0732">Signal</keyword>